<gene>
    <name evidence="2" type="ORF">AK812_SmicGene30282</name>
</gene>
<dbReference type="AlphaFoldDB" id="A0A1Q9CZP6"/>
<accession>A0A1Q9CZP6</accession>
<protein>
    <submittedName>
        <fullName evidence="2">Uncharacterized protein</fullName>
    </submittedName>
</protein>
<comment type="caution">
    <text evidence="2">The sequence shown here is derived from an EMBL/GenBank/DDBJ whole genome shotgun (WGS) entry which is preliminary data.</text>
</comment>
<dbReference type="OrthoDB" id="10304827at2759"/>
<feature type="region of interest" description="Disordered" evidence="1">
    <location>
        <begin position="1"/>
        <end position="56"/>
    </location>
</feature>
<sequence length="72" mass="8082">MMRRKRSMEEEEEAEDGQLGLFFESSTLREMSSSGADAGDSLPTPPQGATSNNKYDKEVTMEVMEEALFYAH</sequence>
<evidence type="ECO:0000313" key="3">
    <source>
        <dbReference type="Proteomes" id="UP000186817"/>
    </source>
</evidence>
<dbReference type="Proteomes" id="UP000186817">
    <property type="component" value="Unassembled WGS sequence"/>
</dbReference>
<dbReference type="EMBL" id="LSRX01000817">
    <property type="protein sequence ID" value="OLP88387.1"/>
    <property type="molecule type" value="Genomic_DNA"/>
</dbReference>
<name>A0A1Q9CZP6_SYMMI</name>
<evidence type="ECO:0000256" key="1">
    <source>
        <dbReference type="SAM" id="MobiDB-lite"/>
    </source>
</evidence>
<feature type="compositionally biased region" description="Polar residues" evidence="1">
    <location>
        <begin position="24"/>
        <end position="35"/>
    </location>
</feature>
<keyword evidence="3" id="KW-1185">Reference proteome</keyword>
<proteinExistence type="predicted"/>
<organism evidence="2 3">
    <name type="scientific">Symbiodinium microadriaticum</name>
    <name type="common">Dinoflagellate</name>
    <name type="synonym">Zooxanthella microadriatica</name>
    <dbReference type="NCBI Taxonomy" id="2951"/>
    <lineage>
        <taxon>Eukaryota</taxon>
        <taxon>Sar</taxon>
        <taxon>Alveolata</taxon>
        <taxon>Dinophyceae</taxon>
        <taxon>Suessiales</taxon>
        <taxon>Symbiodiniaceae</taxon>
        <taxon>Symbiodinium</taxon>
    </lineage>
</organism>
<reference evidence="2 3" key="1">
    <citation type="submission" date="2016-02" db="EMBL/GenBank/DDBJ databases">
        <title>Genome analysis of coral dinoflagellate symbionts highlights evolutionary adaptations to a symbiotic lifestyle.</title>
        <authorList>
            <person name="Aranda M."/>
            <person name="Li Y."/>
            <person name="Liew Y.J."/>
            <person name="Baumgarten S."/>
            <person name="Simakov O."/>
            <person name="Wilson M."/>
            <person name="Piel J."/>
            <person name="Ashoor H."/>
            <person name="Bougouffa S."/>
            <person name="Bajic V.B."/>
            <person name="Ryu T."/>
            <person name="Ravasi T."/>
            <person name="Bayer T."/>
            <person name="Micklem G."/>
            <person name="Kim H."/>
            <person name="Bhak J."/>
            <person name="Lajeunesse T.C."/>
            <person name="Voolstra C.R."/>
        </authorList>
    </citation>
    <scope>NUCLEOTIDE SEQUENCE [LARGE SCALE GENOMIC DNA]</scope>
    <source>
        <strain evidence="2 3">CCMP2467</strain>
    </source>
</reference>
<evidence type="ECO:0000313" key="2">
    <source>
        <dbReference type="EMBL" id="OLP88387.1"/>
    </source>
</evidence>